<name>A0A9P8CRS0_9HYPO</name>
<gene>
    <name evidence="2" type="ORF">F5Z01DRAFT_681072</name>
</gene>
<dbReference type="RefSeq" id="XP_046118940.1">
    <property type="nucleotide sequence ID" value="XM_046265651.1"/>
</dbReference>
<evidence type="ECO:0000313" key="3">
    <source>
        <dbReference type="Proteomes" id="UP000887229"/>
    </source>
</evidence>
<feature type="compositionally biased region" description="Polar residues" evidence="1">
    <location>
        <begin position="20"/>
        <end position="36"/>
    </location>
</feature>
<dbReference type="GeneID" id="70296554"/>
<comment type="caution">
    <text evidence="2">The sequence shown here is derived from an EMBL/GenBank/DDBJ whole genome shotgun (WGS) entry which is preliminary data.</text>
</comment>
<dbReference type="OrthoDB" id="37659at2759"/>
<feature type="compositionally biased region" description="Basic and acidic residues" evidence="1">
    <location>
        <begin position="7"/>
        <end position="19"/>
    </location>
</feature>
<organism evidence="2 3">
    <name type="scientific">Emericellopsis atlantica</name>
    <dbReference type="NCBI Taxonomy" id="2614577"/>
    <lineage>
        <taxon>Eukaryota</taxon>
        <taxon>Fungi</taxon>
        <taxon>Dikarya</taxon>
        <taxon>Ascomycota</taxon>
        <taxon>Pezizomycotina</taxon>
        <taxon>Sordariomycetes</taxon>
        <taxon>Hypocreomycetidae</taxon>
        <taxon>Hypocreales</taxon>
        <taxon>Bionectriaceae</taxon>
        <taxon>Emericellopsis</taxon>
    </lineage>
</organism>
<keyword evidence="3" id="KW-1185">Reference proteome</keyword>
<feature type="region of interest" description="Disordered" evidence="1">
    <location>
        <begin position="1"/>
        <end position="36"/>
    </location>
</feature>
<accession>A0A9P8CRS0</accession>
<dbReference type="AlphaFoldDB" id="A0A9P8CRS0"/>
<reference evidence="2" key="1">
    <citation type="journal article" date="2021" name="IMA Fungus">
        <title>Genomic characterization of three marine fungi, including Emericellopsis atlantica sp. nov. with signatures of a generalist lifestyle and marine biomass degradation.</title>
        <authorList>
            <person name="Hagestad O.C."/>
            <person name="Hou L."/>
            <person name="Andersen J.H."/>
            <person name="Hansen E.H."/>
            <person name="Altermark B."/>
            <person name="Li C."/>
            <person name="Kuhnert E."/>
            <person name="Cox R.J."/>
            <person name="Crous P.W."/>
            <person name="Spatafora J.W."/>
            <person name="Lail K."/>
            <person name="Amirebrahimi M."/>
            <person name="Lipzen A."/>
            <person name="Pangilinan J."/>
            <person name="Andreopoulos W."/>
            <person name="Hayes R.D."/>
            <person name="Ng V."/>
            <person name="Grigoriev I.V."/>
            <person name="Jackson S.A."/>
            <person name="Sutton T.D.S."/>
            <person name="Dobson A.D.W."/>
            <person name="Rama T."/>
        </authorList>
    </citation>
    <scope>NUCLEOTIDE SEQUENCE</scope>
    <source>
        <strain evidence="2">TS7</strain>
    </source>
</reference>
<dbReference type="Proteomes" id="UP000887229">
    <property type="component" value="Unassembled WGS sequence"/>
</dbReference>
<evidence type="ECO:0000313" key="2">
    <source>
        <dbReference type="EMBL" id="KAG9255016.1"/>
    </source>
</evidence>
<protein>
    <submittedName>
        <fullName evidence="2">Uncharacterized protein</fullName>
    </submittedName>
</protein>
<sequence>MTSGGKEPCDAPHKSKADEPQQQQHVAPTISSPFNFPTDTELPSYLTAVSSESKQSGPVIAIPQLKAEASSPFINVYPPLLLSHGITKDTWRSFLDTISAFLTAKVSDRAISHAGDMAKHLYKSPKRITKGLATHVKDVGKGIATSAKQGNILGAAFGAVGGAVSIPVVTAFGIIGAAAELPGSAVGAIVKKPRTPGQRAAAYAEVANKKWLNARGLEARMFDTNELAQFLGVPVLDLINAAQGTNMKGENASDQLAALERWVAPLEVVAESPRLALETHTIWLVLVTWTTGGVEGTGDE</sequence>
<evidence type="ECO:0000256" key="1">
    <source>
        <dbReference type="SAM" id="MobiDB-lite"/>
    </source>
</evidence>
<dbReference type="EMBL" id="MU251252">
    <property type="protein sequence ID" value="KAG9255016.1"/>
    <property type="molecule type" value="Genomic_DNA"/>
</dbReference>
<proteinExistence type="predicted"/>